<feature type="compositionally biased region" description="Basic residues" evidence="6">
    <location>
        <begin position="296"/>
        <end position="306"/>
    </location>
</feature>
<keyword evidence="5 7" id="KW-0472">Membrane</keyword>
<dbReference type="InterPro" id="IPR000620">
    <property type="entry name" value="EamA_dom"/>
</dbReference>
<feature type="transmembrane region" description="Helical" evidence="7">
    <location>
        <begin position="249"/>
        <end position="268"/>
    </location>
</feature>
<feature type="transmembrane region" description="Helical" evidence="7">
    <location>
        <begin position="78"/>
        <end position="99"/>
    </location>
</feature>
<protein>
    <submittedName>
        <fullName evidence="9">Drug/metabolite transporter (DMT)-like permease</fullName>
    </submittedName>
</protein>
<evidence type="ECO:0000313" key="10">
    <source>
        <dbReference type="Proteomes" id="UP000295680"/>
    </source>
</evidence>
<feature type="transmembrane region" description="Helical" evidence="7">
    <location>
        <begin position="161"/>
        <end position="180"/>
    </location>
</feature>
<dbReference type="InterPro" id="IPR050638">
    <property type="entry name" value="AA-Vitamin_Transporters"/>
</dbReference>
<feature type="transmembrane region" description="Helical" evidence="7">
    <location>
        <begin position="105"/>
        <end position="123"/>
    </location>
</feature>
<feature type="transmembrane region" description="Helical" evidence="7">
    <location>
        <begin position="187"/>
        <end position="207"/>
    </location>
</feature>
<evidence type="ECO:0000256" key="6">
    <source>
        <dbReference type="SAM" id="MobiDB-lite"/>
    </source>
</evidence>
<feature type="domain" description="EamA" evidence="8">
    <location>
        <begin position="158"/>
        <end position="289"/>
    </location>
</feature>
<dbReference type="InterPro" id="IPR037185">
    <property type="entry name" value="EmrE-like"/>
</dbReference>
<dbReference type="RefSeq" id="WP_243727050.1">
    <property type="nucleotide sequence ID" value="NZ_SLWS01000005.1"/>
</dbReference>
<sequence>MTKAIWLAAVASLLVGGSVPLTGMLDGYPVLTGQAIRYAIGAIALLAWQRGRFSRPGPRDLPALTERTWLPRPALRDLPGLIGMVGAGMLGFNALILLAQRYATPGFVAAVLGGSPLVLAILVPALRGKRPNPRALAGAVLVVAGVAVLTGGGSWHGPGLLLALLVLACEVTFTLAGAGVVRRIGAVAASTWACVGAAVGGFAVTIWKSDWAMPTSRQWAVLFVLGTLVTAVAFVFWYTGVRVLGADRVGVLIGLMPLSGLGVAVIVGAQPLTITALTGALVVAVGCVIGLGGTRSRSRPYPRRRVRDPGPAASRSESL</sequence>
<feature type="transmembrane region" description="Helical" evidence="7">
    <location>
        <begin position="274"/>
        <end position="294"/>
    </location>
</feature>
<feature type="transmembrane region" description="Helical" evidence="7">
    <location>
        <begin position="219"/>
        <end position="237"/>
    </location>
</feature>
<evidence type="ECO:0000256" key="1">
    <source>
        <dbReference type="ARBA" id="ARBA00004141"/>
    </source>
</evidence>
<dbReference type="Pfam" id="PF00892">
    <property type="entry name" value="EamA"/>
    <property type="match status" value="2"/>
</dbReference>
<dbReference type="AlphaFoldDB" id="A0A4R2JN14"/>
<comment type="caution">
    <text evidence="9">The sequence shown here is derived from an EMBL/GenBank/DDBJ whole genome shotgun (WGS) entry which is preliminary data.</text>
</comment>
<proteinExistence type="inferred from homology"/>
<evidence type="ECO:0000256" key="2">
    <source>
        <dbReference type="ARBA" id="ARBA00007362"/>
    </source>
</evidence>
<keyword evidence="3 7" id="KW-0812">Transmembrane</keyword>
<name>A0A4R2JN14_9PSEU</name>
<evidence type="ECO:0000256" key="5">
    <source>
        <dbReference type="ARBA" id="ARBA00023136"/>
    </source>
</evidence>
<accession>A0A4R2JN14</accession>
<evidence type="ECO:0000259" key="8">
    <source>
        <dbReference type="Pfam" id="PF00892"/>
    </source>
</evidence>
<dbReference type="EMBL" id="SLWS01000005">
    <property type="protein sequence ID" value="TCO58526.1"/>
    <property type="molecule type" value="Genomic_DNA"/>
</dbReference>
<feature type="transmembrane region" description="Helical" evidence="7">
    <location>
        <begin position="28"/>
        <end position="48"/>
    </location>
</feature>
<evidence type="ECO:0000256" key="4">
    <source>
        <dbReference type="ARBA" id="ARBA00022989"/>
    </source>
</evidence>
<dbReference type="PANTHER" id="PTHR32322">
    <property type="entry name" value="INNER MEMBRANE TRANSPORTER"/>
    <property type="match status" value="1"/>
</dbReference>
<dbReference type="Proteomes" id="UP000295680">
    <property type="component" value="Unassembled WGS sequence"/>
</dbReference>
<dbReference type="PANTHER" id="PTHR32322:SF2">
    <property type="entry name" value="EAMA DOMAIN-CONTAINING PROTEIN"/>
    <property type="match status" value="1"/>
</dbReference>
<comment type="subcellular location">
    <subcellularLocation>
        <location evidence="1">Membrane</location>
        <topology evidence="1">Multi-pass membrane protein</topology>
    </subcellularLocation>
</comment>
<evidence type="ECO:0000313" key="9">
    <source>
        <dbReference type="EMBL" id="TCO58526.1"/>
    </source>
</evidence>
<feature type="transmembrane region" description="Helical" evidence="7">
    <location>
        <begin position="135"/>
        <end position="155"/>
    </location>
</feature>
<evidence type="ECO:0000256" key="3">
    <source>
        <dbReference type="ARBA" id="ARBA00022692"/>
    </source>
</evidence>
<dbReference type="GO" id="GO:0016020">
    <property type="term" value="C:membrane"/>
    <property type="evidence" value="ECO:0007669"/>
    <property type="project" value="UniProtKB-SubCell"/>
</dbReference>
<comment type="similarity">
    <text evidence="2">Belongs to the EamA transporter family.</text>
</comment>
<evidence type="ECO:0000256" key="7">
    <source>
        <dbReference type="SAM" id="Phobius"/>
    </source>
</evidence>
<keyword evidence="4 7" id="KW-1133">Transmembrane helix</keyword>
<feature type="region of interest" description="Disordered" evidence="6">
    <location>
        <begin position="295"/>
        <end position="319"/>
    </location>
</feature>
<gene>
    <name evidence="9" type="ORF">EV192_105596</name>
</gene>
<reference evidence="9 10" key="1">
    <citation type="submission" date="2019-03" db="EMBL/GenBank/DDBJ databases">
        <title>Genomic Encyclopedia of Type Strains, Phase IV (KMG-IV): sequencing the most valuable type-strain genomes for metagenomic binning, comparative biology and taxonomic classification.</title>
        <authorList>
            <person name="Goeker M."/>
        </authorList>
    </citation>
    <scope>NUCLEOTIDE SEQUENCE [LARGE SCALE GENOMIC DNA]</scope>
    <source>
        <strain evidence="9 10">DSM 45934</strain>
    </source>
</reference>
<dbReference type="SUPFAM" id="SSF103481">
    <property type="entry name" value="Multidrug resistance efflux transporter EmrE"/>
    <property type="match status" value="2"/>
</dbReference>
<feature type="domain" description="EamA" evidence="8">
    <location>
        <begin position="3"/>
        <end position="150"/>
    </location>
</feature>
<organism evidence="9 10">
    <name type="scientific">Actinocrispum wychmicini</name>
    <dbReference type="NCBI Taxonomy" id="1213861"/>
    <lineage>
        <taxon>Bacteria</taxon>
        <taxon>Bacillati</taxon>
        <taxon>Actinomycetota</taxon>
        <taxon>Actinomycetes</taxon>
        <taxon>Pseudonocardiales</taxon>
        <taxon>Pseudonocardiaceae</taxon>
        <taxon>Actinocrispum</taxon>
    </lineage>
</organism>
<keyword evidence="10" id="KW-1185">Reference proteome</keyword>